<comment type="caution">
    <text evidence="1">The sequence shown here is derived from an EMBL/GenBank/DDBJ whole genome shotgun (WGS) entry which is preliminary data.</text>
</comment>
<gene>
    <name evidence="2" type="ORF">JXQ802_LOCUS47830</name>
    <name evidence="1" type="ORF">PYM288_LOCUS31892</name>
</gene>
<name>A0A815GMQ8_9BILA</name>
<accession>A0A815GMQ8</accession>
<dbReference type="Proteomes" id="UP000663870">
    <property type="component" value="Unassembled WGS sequence"/>
</dbReference>
<organism evidence="1 3">
    <name type="scientific">Rotaria sordida</name>
    <dbReference type="NCBI Taxonomy" id="392033"/>
    <lineage>
        <taxon>Eukaryota</taxon>
        <taxon>Metazoa</taxon>
        <taxon>Spiralia</taxon>
        <taxon>Gnathifera</taxon>
        <taxon>Rotifera</taxon>
        <taxon>Eurotatoria</taxon>
        <taxon>Bdelloidea</taxon>
        <taxon>Philodinida</taxon>
        <taxon>Philodinidae</taxon>
        <taxon>Rotaria</taxon>
    </lineage>
</organism>
<evidence type="ECO:0000313" key="4">
    <source>
        <dbReference type="Proteomes" id="UP000663870"/>
    </source>
</evidence>
<protein>
    <submittedName>
        <fullName evidence="1">Uncharacterized protein</fullName>
    </submittedName>
</protein>
<evidence type="ECO:0000313" key="3">
    <source>
        <dbReference type="Proteomes" id="UP000663854"/>
    </source>
</evidence>
<proteinExistence type="predicted"/>
<dbReference type="AlphaFoldDB" id="A0A815GMQ8"/>
<dbReference type="Proteomes" id="UP000663854">
    <property type="component" value="Unassembled WGS sequence"/>
</dbReference>
<dbReference type="EMBL" id="CAJNOH010003564">
    <property type="protein sequence ID" value="CAF1340993.1"/>
    <property type="molecule type" value="Genomic_DNA"/>
</dbReference>
<dbReference type="EMBL" id="CAJNOL010004909">
    <property type="protein sequence ID" value="CAF1596736.1"/>
    <property type="molecule type" value="Genomic_DNA"/>
</dbReference>
<sequence length="188" mass="23535">MKNVREQLLHRSLDNHVLAFRHNRQEDEMLKEKFSIYQRNVRRIDYKLYLTERRCEQHAKNDLDLVVLYKYKPIEETTNHQFYYTLEKRYWTIKEYSVEPLYSVLQHKRSYEFVFERHAQQYIEELKQRKRLENLRKEHFMNTTESFTRDDYEKSNDWPRTENARLKLPLIHHSKLNHSPKIRFPIEM</sequence>
<evidence type="ECO:0000313" key="1">
    <source>
        <dbReference type="EMBL" id="CAF1340993.1"/>
    </source>
</evidence>
<reference evidence="1" key="1">
    <citation type="submission" date="2021-02" db="EMBL/GenBank/DDBJ databases">
        <authorList>
            <person name="Nowell W R."/>
        </authorList>
    </citation>
    <scope>NUCLEOTIDE SEQUENCE</scope>
</reference>
<keyword evidence="4" id="KW-1185">Reference proteome</keyword>
<evidence type="ECO:0000313" key="2">
    <source>
        <dbReference type="EMBL" id="CAF1596736.1"/>
    </source>
</evidence>